<accession>A0A835BV80</accession>
<dbReference type="OrthoDB" id="1894652at2759"/>
<keyword evidence="4" id="KW-1185">Reference proteome</keyword>
<keyword evidence="2" id="KW-0732">Signal</keyword>
<organism evidence="3 4">
    <name type="scientific">Digitaria exilis</name>
    <dbReference type="NCBI Taxonomy" id="1010633"/>
    <lineage>
        <taxon>Eukaryota</taxon>
        <taxon>Viridiplantae</taxon>
        <taxon>Streptophyta</taxon>
        <taxon>Embryophyta</taxon>
        <taxon>Tracheophyta</taxon>
        <taxon>Spermatophyta</taxon>
        <taxon>Magnoliopsida</taxon>
        <taxon>Liliopsida</taxon>
        <taxon>Poales</taxon>
        <taxon>Poaceae</taxon>
        <taxon>PACMAD clade</taxon>
        <taxon>Panicoideae</taxon>
        <taxon>Panicodae</taxon>
        <taxon>Paniceae</taxon>
        <taxon>Anthephorinae</taxon>
        <taxon>Digitaria</taxon>
    </lineage>
</organism>
<name>A0A835BV80_9POAL</name>
<gene>
    <name evidence="3" type="ORF">HU200_033491</name>
</gene>
<dbReference type="AlphaFoldDB" id="A0A835BV80"/>
<proteinExistence type="predicted"/>
<feature type="chain" id="PRO_5032619414" evidence="2">
    <location>
        <begin position="25"/>
        <end position="131"/>
    </location>
</feature>
<reference evidence="3" key="1">
    <citation type="submission" date="2020-07" db="EMBL/GenBank/DDBJ databases">
        <title>Genome sequence and genetic diversity analysis of an under-domesticated orphan crop, white fonio (Digitaria exilis).</title>
        <authorList>
            <person name="Bennetzen J.L."/>
            <person name="Chen S."/>
            <person name="Ma X."/>
            <person name="Wang X."/>
            <person name="Yssel A.E.J."/>
            <person name="Chaluvadi S.R."/>
            <person name="Johnson M."/>
            <person name="Gangashetty P."/>
            <person name="Hamidou F."/>
            <person name="Sanogo M.D."/>
            <person name="Zwaenepoel A."/>
            <person name="Wallace J."/>
            <person name="Van De Peer Y."/>
            <person name="Van Deynze A."/>
        </authorList>
    </citation>
    <scope>NUCLEOTIDE SEQUENCE</scope>
    <source>
        <tissue evidence="3">Leaves</tissue>
    </source>
</reference>
<protein>
    <submittedName>
        <fullName evidence="3">Uncharacterized protein</fullName>
    </submittedName>
</protein>
<evidence type="ECO:0000313" key="3">
    <source>
        <dbReference type="EMBL" id="KAF8701649.1"/>
    </source>
</evidence>
<evidence type="ECO:0000313" key="4">
    <source>
        <dbReference type="Proteomes" id="UP000636709"/>
    </source>
</evidence>
<comment type="caution">
    <text evidence="3">The sequence shown here is derived from an EMBL/GenBank/DDBJ whole genome shotgun (WGS) entry which is preliminary data.</text>
</comment>
<evidence type="ECO:0000256" key="2">
    <source>
        <dbReference type="SAM" id="SignalP"/>
    </source>
</evidence>
<feature type="region of interest" description="Disordered" evidence="1">
    <location>
        <begin position="41"/>
        <end position="72"/>
    </location>
</feature>
<sequence>MAPPRRFLLALSAVLLLSFSLTAAAFQSDELLLNDDEEFEGVGARPATPSPPAAPTVSSSRRRSAEATSAGVGESNAVQFTLEHDLGGGEGFTPAGTFSARLKTSAHGTQVRLGSALVVSLICLAWPLSDL</sequence>
<dbReference type="EMBL" id="JACEFO010001799">
    <property type="protein sequence ID" value="KAF8701649.1"/>
    <property type="molecule type" value="Genomic_DNA"/>
</dbReference>
<feature type="signal peptide" evidence="2">
    <location>
        <begin position="1"/>
        <end position="24"/>
    </location>
</feature>
<dbReference type="Proteomes" id="UP000636709">
    <property type="component" value="Unassembled WGS sequence"/>
</dbReference>
<evidence type="ECO:0000256" key="1">
    <source>
        <dbReference type="SAM" id="MobiDB-lite"/>
    </source>
</evidence>